<dbReference type="Gene3D" id="1.25.40.10">
    <property type="entry name" value="Tetratricopeptide repeat domain"/>
    <property type="match status" value="1"/>
</dbReference>
<dbReference type="InterPro" id="IPR002885">
    <property type="entry name" value="PPR_rpt"/>
</dbReference>
<organism evidence="3 4">
    <name type="scientific">Hevea brasiliensis</name>
    <name type="common">Para rubber tree</name>
    <name type="synonym">Siphonia brasiliensis</name>
    <dbReference type="NCBI Taxonomy" id="3981"/>
    <lineage>
        <taxon>Eukaryota</taxon>
        <taxon>Viridiplantae</taxon>
        <taxon>Streptophyta</taxon>
        <taxon>Embryophyta</taxon>
        <taxon>Tracheophyta</taxon>
        <taxon>Spermatophyta</taxon>
        <taxon>Magnoliopsida</taxon>
        <taxon>eudicotyledons</taxon>
        <taxon>Gunneridae</taxon>
        <taxon>Pentapetalae</taxon>
        <taxon>rosids</taxon>
        <taxon>fabids</taxon>
        <taxon>Malpighiales</taxon>
        <taxon>Euphorbiaceae</taxon>
        <taxon>Crotonoideae</taxon>
        <taxon>Micrandreae</taxon>
        <taxon>Hevea</taxon>
    </lineage>
</organism>
<dbReference type="InterPro" id="IPR011990">
    <property type="entry name" value="TPR-like_helical_dom_sf"/>
</dbReference>
<gene>
    <name evidence="3" type="ORF">GH714_022239</name>
</gene>
<evidence type="ECO:0008006" key="5">
    <source>
        <dbReference type="Google" id="ProtNLM"/>
    </source>
</evidence>
<evidence type="ECO:0000256" key="1">
    <source>
        <dbReference type="ARBA" id="ARBA00022737"/>
    </source>
</evidence>
<evidence type="ECO:0000256" key="2">
    <source>
        <dbReference type="PROSITE-ProRule" id="PRU00708"/>
    </source>
</evidence>
<comment type="caution">
    <text evidence="3">The sequence shown here is derived from an EMBL/GenBank/DDBJ whole genome shotgun (WGS) entry which is preliminary data.</text>
</comment>
<dbReference type="Pfam" id="PF01535">
    <property type="entry name" value="PPR"/>
    <property type="match status" value="1"/>
</dbReference>
<dbReference type="EMBL" id="JAAGAX010000004">
    <property type="protein sequence ID" value="KAF2317430.1"/>
    <property type="molecule type" value="Genomic_DNA"/>
</dbReference>
<accession>A0A6A6MV57</accession>
<protein>
    <recommendedName>
        <fullName evidence="5">Pentatricopeptide repeat-containing protein</fullName>
    </recommendedName>
</protein>
<keyword evidence="4" id="KW-1185">Reference proteome</keyword>
<feature type="repeat" description="PPR" evidence="2">
    <location>
        <begin position="34"/>
        <end position="64"/>
    </location>
</feature>
<reference evidence="3 4" key="1">
    <citation type="journal article" date="2020" name="Mol. Plant">
        <title>The Chromosome-Based Rubber Tree Genome Provides New Insights into Spurge Genome Evolution and Rubber Biosynthesis.</title>
        <authorList>
            <person name="Liu J."/>
            <person name="Shi C."/>
            <person name="Shi C.C."/>
            <person name="Li W."/>
            <person name="Zhang Q.J."/>
            <person name="Zhang Y."/>
            <person name="Li K."/>
            <person name="Lu H.F."/>
            <person name="Shi C."/>
            <person name="Zhu S.T."/>
            <person name="Xiao Z.Y."/>
            <person name="Nan H."/>
            <person name="Yue Y."/>
            <person name="Zhu X.G."/>
            <person name="Wu Y."/>
            <person name="Hong X.N."/>
            <person name="Fan G.Y."/>
            <person name="Tong Y."/>
            <person name="Zhang D."/>
            <person name="Mao C.L."/>
            <person name="Liu Y.L."/>
            <person name="Hao S.J."/>
            <person name="Liu W.Q."/>
            <person name="Lv M.Q."/>
            <person name="Zhang H.B."/>
            <person name="Liu Y."/>
            <person name="Hu-Tang G.R."/>
            <person name="Wang J.P."/>
            <person name="Wang J.H."/>
            <person name="Sun Y.H."/>
            <person name="Ni S.B."/>
            <person name="Chen W.B."/>
            <person name="Zhang X.C."/>
            <person name="Jiao Y.N."/>
            <person name="Eichler E.E."/>
            <person name="Li G.H."/>
            <person name="Liu X."/>
            <person name="Gao L.Z."/>
        </authorList>
    </citation>
    <scope>NUCLEOTIDE SEQUENCE [LARGE SCALE GENOMIC DNA]</scope>
    <source>
        <strain evidence="4">cv. GT1</strain>
        <tissue evidence="3">Leaf</tissue>
    </source>
</reference>
<evidence type="ECO:0000313" key="3">
    <source>
        <dbReference type="EMBL" id="KAF2317430.1"/>
    </source>
</evidence>
<dbReference type="PANTHER" id="PTHR47928">
    <property type="entry name" value="REPEAT-CONTAINING PROTEIN, PUTATIVE-RELATED"/>
    <property type="match status" value="1"/>
</dbReference>
<name>A0A6A6MV57_HEVBR</name>
<proteinExistence type="predicted"/>
<keyword evidence="1" id="KW-0677">Repeat</keyword>
<dbReference type="AlphaFoldDB" id="A0A6A6MV57"/>
<dbReference type="PANTHER" id="PTHR47928:SF103">
    <property type="entry name" value="PENTATRICOPEPTIDE REPEAT-CONTAINING PROTEIN"/>
    <property type="match status" value="1"/>
</dbReference>
<sequence length="135" mass="15340">MVKDSLRPENDAMVGRIEKSRERFYDISHNGKRSVLLWNSMINAYLQNGFPLDALSLFELMVEDPTCRPNHVTMVCVLSACTQIGDLEPGRWVHEYLKSKGCKAMEAVELFSTMQEFANGLHPNAGTLQPLRIIR</sequence>
<evidence type="ECO:0000313" key="4">
    <source>
        <dbReference type="Proteomes" id="UP000467840"/>
    </source>
</evidence>
<dbReference type="Proteomes" id="UP000467840">
    <property type="component" value="Chromosome 6"/>
</dbReference>
<dbReference type="NCBIfam" id="TIGR00756">
    <property type="entry name" value="PPR"/>
    <property type="match status" value="1"/>
</dbReference>
<dbReference type="PROSITE" id="PS51375">
    <property type="entry name" value="PPR"/>
    <property type="match status" value="1"/>
</dbReference>
<dbReference type="InterPro" id="IPR050421">
    <property type="entry name" value="PPR"/>
</dbReference>